<protein>
    <recommendedName>
        <fullName evidence="5">HTH tetR-type domain-containing protein</fullName>
    </recommendedName>
</protein>
<dbReference type="FunFam" id="1.10.10.60:FF:000141">
    <property type="entry name" value="TetR family transcriptional regulator"/>
    <property type="match status" value="1"/>
</dbReference>
<dbReference type="InterPro" id="IPR050624">
    <property type="entry name" value="HTH-type_Tx_Regulator"/>
</dbReference>
<organism evidence="6 7">
    <name type="scientific">Dictyobacter arantiisoli</name>
    <dbReference type="NCBI Taxonomy" id="2014874"/>
    <lineage>
        <taxon>Bacteria</taxon>
        <taxon>Bacillati</taxon>
        <taxon>Chloroflexota</taxon>
        <taxon>Ktedonobacteria</taxon>
        <taxon>Ktedonobacterales</taxon>
        <taxon>Dictyobacteraceae</taxon>
        <taxon>Dictyobacter</taxon>
    </lineage>
</organism>
<sequence length="225" mass="25866">MTIHQSLKEKQRQERETLVLQAAQEVLLERGYHDTSMSEIAQRVGVAKGTLYQHFASKEDLVLTLFKRELQVLQDAMKQILKEQESVDIRLSHLVDEICRQIAKKHMLIFMWRESIDTGMELDSQLQAAFNTIHMNMLSLLDEGKNNGVFNAMLPTEVMLESLIGMIMSRLFKTLRSGKKVRHEDLVRYLKCIYFHGITAPASSSQAYQLSAEEKDNISTEHINA</sequence>
<dbReference type="InterPro" id="IPR023772">
    <property type="entry name" value="DNA-bd_HTH_TetR-type_CS"/>
</dbReference>
<evidence type="ECO:0000256" key="3">
    <source>
        <dbReference type="ARBA" id="ARBA00023163"/>
    </source>
</evidence>
<gene>
    <name evidence="6" type="ORF">KDI_38110</name>
</gene>
<dbReference type="EMBL" id="BIXY01000065">
    <property type="protein sequence ID" value="GCF10247.1"/>
    <property type="molecule type" value="Genomic_DNA"/>
</dbReference>
<dbReference type="PANTHER" id="PTHR43479">
    <property type="entry name" value="ACREF/ENVCD OPERON REPRESSOR-RELATED"/>
    <property type="match status" value="1"/>
</dbReference>
<comment type="caution">
    <text evidence="6">The sequence shown here is derived from an EMBL/GenBank/DDBJ whole genome shotgun (WGS) entry which is preliminary data.</text>
</comment>
<evidence type="ECO:0000313" key="7">
    <source>
        <dbReference type="Proteomes" id="UP000322530"/>
    </source>
</evidence>
<dbReference type="InterPro" id="IPR009057">
    <property type="entry name" value="Homeodomain-like_sf"/>
</dbReference>
<keyword evidence="3" id="KW-0804">Transcription</keyword>
<dbReference type="SUPFAM" id="SSF46689">
    <property type="entry name" value="Homeodomain-like"/>
    <property type="match status" value="1"/>
</dbReference>
<dbReference type="PANTHER" id="PTHR43479:SF11">
    <property type="entry name" value="ACREF_ENVCD OPERON REPRESSOR-RELATED"/>
    <property type="match status" value="1"/>
</dbReference>
<dbReference type="PROSITE" id="PS01081">
    <property type="entry name" value="HTH_TETR_1"/>
    <property type="match status" value="1"/>
</dbReference>
<evidence type="ECO:0000256" key="4">
    <source>
        <dbReference type="PROSITE-ProRule" id="PRU00335"/>
    </source>
</evidence>
<dbReference type="GO" id="GO:0003677">
    <property type="term" value="F:DNA binding"/>
    <property type="evidence" value="ECO:0007669"/>
    <property type="project" value="UniProtKB-UniRule"/>
</dbReference>
<name>A0A5A5TFW2_9CHLR</name>
<dbReference type="SUPFAM" id="SSF48498">
    <property type="entry name" value="Tetracyclin repressor-like, C-terminal domain"/>
    <property type="match status" value="1"/>
</dbReference>
<dbReference type="RefSeq" id="WP_149403141.1">
    <property type="nucleotide sequence ID" value="NZ_BIXY01000065.1"/>
</dbReference>
<dbReference type="Gene3D" id="1.10.357.10">
    <property type="entry name" value="Tetracycline Repressor, domain 2"/>
    <property type="match status" value="1"/>
</dbReference>
<dbReference type="InterPro" id="IPR001647">
    <property type="entry name" value="HTH_TetR"/>
</dbReference>
<keyword evidence="2 4" id="KW-0238">DNA-binding</keyword>
<dbReference type="OrthoDB" id="9779746at2"/>
<keyword evidence="7" id="KW-1185">Reference proteome</keyword>
<feature type="DNA-binding region" description="H-T-H motif" evidence="4">
    <location>
        <begin position="36"/>
        <end position="55"/>
    </location>
</feature>
<evidence type="ECO:0000259" key="5">
    <source>
        <dbReference type="PROSITE" id="PS50977"/>
    </source>
</evidence>
<dbReference type="AlphaFoldDB" id="A0A5A5TFW2"/>
<keyword evidence="1" id="KW-0805">Transcription regulation</keyword>
<dbReference type="PRINTS" id="PR00455">
    <property type="entry name" value="HTHTETR"/>
</dbReference>
<feature type="domain" description="HTH tetR-type" evidence="5">
    <location>
        <begin position="13"/>
        <end position="73"/>
    </location>
</feature>
<dbReference type="InterPro" id="IPR036271">
    <property type="entry name" value="Tet_transcr_reg_TetR-rel_C_sf"/>
</dbReference>
<evidence type="ECO:0000256" key="2">
    <source>
        <dbReference type="ARBA" id="ARBA00023125"/>
    </source>
</evidence>
<dbReference type="PROSITE" id="PS50977">
    <property type="entry name" value="HTH_TETR_2"/>
    <property type="match status" value="1"/>
</dbReference>
<proteinExistence type="predicted"/>
<dbReference type="GO" id="GO:0045892">
    <property type="term" value="P:negative regulation of DNA-templated transcription"/>
    <property type="evidence" value="ECO:0007669"/>
    <property type="project" value="UniProtKB-ARBA"/>
</dbReference>
<accession>A0A5A5TFW2</accession>
<dbReference type="Proteomes" id="UP000322530">
    <property type="component" value="Unassembled WGS sequence"/>
</dbReference>
<reference evidence="6 7" key="1">
    <citation type="submission" date="2019-01" db="EMBL/GenBank/DDBJ databases">
        <title>Draft genome sequence of Dictyobacter sp. Uno17.</title>
        <authorList>
            <person name="Wang C.M."/>
            <person name="Zheng Y."/>
            <person name="Sakai Y."/>
            <person name="Abe K."/>
            <person name="Yokota A."/>
            <person name="Yabe S."/>
        </authorList>
    </citation>
    <scope>NUCLEOTIDE SEQUENCE [LARGE SCALE GENOMIC DNA]</scope>
    <source>
        <strain evidence="6 7">Uno17</strain>
    </source>
</reference>
<evidence type="ECO:0000256" key="1">
    <source>
        <dbReference type="ARBA" id="ARBA00023015"/>
    </source>
</evidence>
<dbReference type="Pfam" id="PF00440">
    <property type="entry name" value="TetR_N"/>
    <property type="match status" value="1"/>
</dbReference>
<evidence type="ECO:0000313" key="6">
    <source>
        <dbReference type="EMBL" id="GCF10247.1"/>
    </source>
</evidence>